<evidence type="ECO:0000256" key="1">
    <source>
        <dbReference type="SAM" id="MobiDB-lite"/>
    </source>
</evidence>
<feature type="region of interest" description="Disordered" evidence="1">
    <location>
        <begin position="1"/>
        <end position="23"/>
    </location>
</feature>
<reference evidence="2 3" key="1">
    <citation type="journal article" date="2019" name="Int. J. Syst. Evol. Microbiol.">
        <title>The Global Catalogue of Microorganisms (GCM) 10K type strain sequencing project: providing services to taxonomists for standard genome sequencing and annotation.</title>
        <authorList>
            <consortium name="The Broad Institute Genomics Platform"/>
            <consortium name="The Broad Institute Genome Sequencing Center for Infectious Disease"/>
            <person name="Wu L."/>
            <person name="Ma J."/>
        </authorList>
    </citation>
    <scope>NUCLEOTIDE SEQUENCE [LARGE SCALE GENOMIC DNA]</scope>
    <source>
        <strain evidence="2 3">JCM 10696</strain>
    </source>
</reference>
<feature type="region of interest" description="Disordered" evidence="1">
    <location>
        <begin position="232"/>
        <end position="262"/>
    </location>
</feature>
<dbReference type="Proteomes" id="UP001500665">
    <property type="component" value="Unassembled WGS sequence"/>
</dbReference>
<keyword evidence="3" id="KW-1185">Reference proteome</keyword>
<comment type="caution">
    <text evidence="2">The sequence shown here is derived from an EMBL/GenBank/DDBJ whole genome shotgun (WGS) entry which is preliminary data.</text>
</comment>
<protein>
    <submittedName>
        <fullName evidence="2">Uncharacterized protein</fullName>
    </submittedName>
</protein>
<gene>
    <name evidence="2" type="ORF">GCM10009550_03100</name>
</gene>
<feature type="compositionally biased region" description="Basic and acidic residues" evidence="1">
    <location>
        <begin position="245"/>
        <end position="262"/>
    </location>
</feature>
<evidence type="ECO:0000313" key="3">
    <source>
        <dbReference type="Proteomes" id="UP001500665"/>
    </source>
</evidence>
<accession>A0ABN1Q3U2</accession>
<dbReference type="RefSeq" id="WP_344235829.1">
    <property type="nucleotide sequence ID" value="NZ_BAAAHH010000001.1"/>
</dbReference>
<evidence type="ECO:0000313" key="2">
    <source>
        <dbReference type="EMBL" id="GAA0936903.1"/>
    </source>
</evidence>
<sequence>MTDQPFQPNVPLQPPAGPGAPASFPIVERENGGRFEVRPDSMILHAEPGLYVTGQFYDGRGDAPFQVPCRQVGFSASARTLLDEDGWALGWIQTVLPGSSWVVYRPPQDDGTRTKLVTALATAKRDGLKKTIWYDDPTALTRNEWADAAMDDDPNIGVWHPNDPNELHPELPNWIPLTCGGTKEFWSWLVAHKKTTNELVFLHHVHWAIRYDGRFTPDFGIEAAEGTGARILAQGPGRGTQTPCYDKKEVGPEDETHALEHL</sequence>
<name>A0ABN1Q3U2_9ACTN</name>
<dbReference type="EMBL" id="BAAAHH010000001">
    <property type="protein sequence ID" value="GAA0936903.1"/>
    <property type="molecule type" value="Genomic_DNA"/>
</dbReference>
<proteinExistence type="predicted"/>
<organism evidence="2 3">
    <name type="scientific">Actinocorallia libanotica</name>
    <dbReference type="NCBI Taxonomy" id="46162"/>
    <lineage>
        <taxon>Bacteria</taxon>
        <taxon>Bacillati</taxon>
        <taxon>Actinomycetota</taxon>
        <taxon>Actinomycetes</taxon>
        <taxon>Streptosporangiales</taxon>
        <taxon>Thermomonosporaceae</taxon>
        <taxon>Actinocorallia</taxon>
    </lineage>
</organism>